<organism evidence="1 2">
    <name type="scientific">Trichinella nelsoni</name>
    <dbReference type="NCBI Taxonomy" id="6336"/>
    <lineage>
        <taxon>Eukaryota</taxon>
        <taxon>Metazoa</taxon>
        <taxon>Ecdysozoa</taxon>
        <taxon>Nematoda</taxon>
        <taxon>Enoplea</taxon>
        <taxon>Dorylaimia</taxon>
        <taxon>Trichinellida</taxon>
        <taxon>Trichinellidae</taxon>
        <taxon>Trichinella</taxon>
    </lineage>
</organism>
<sequence>MGQVLFSCRCELQLAKSCRRLGSGQAVLKCKPILQRSFSYRLANSELMKTMTSENKYAT</sequence>
<gene>
    <name evidence="1" type="ORF">T07_5366</name>
</gene>
<reference evidence="1 2" key="1">
    <citation type="submission" date="2015-01" db="EMBL/GenBank/DDBJ databases">
        <title>Evolution of Trichinella species and genotypes.</title>
        <authorList>
            <person name="Korhonen P.K."/>
            <person name="Edoardo P."/>
            <person name="Giuseppe L.R."/>
            <person name="Gasser R.B."/>
        </authorList>
    </citation>
    <scope>NUCLEOTIDE SEQUENCE [LARGE SCALE GENOMIC DNA]</scope>
    <source>
        <strain evidence="1">ISS37</strain>
    </source>
</reference>
<dbReference type="AlphaFoldDB" id="A0A0V0RTR1"/>
<name>A0A0V0RTR1_9BILA</name>
<comment type="caution">
    <text evidence="1">The sequence shown here is derived from an EMBL/GenBank/DDBJ whole genome shotgun (WGS) entry which is preliminary data.</text>
</comment>
<proteinExistence type="predicted"/>
<accession>A0A0V0RTR1</accession>
<protein>
    <submittedName>
        <fullName evidence="1">Uncharacterized protein</fullName>
    </submittedName>
</protein>
<dbReference type="EMBL" id="JYDL01000082">
    <property type="protein sequence ID" value="KRX17799.1"/>
    <property type="molecule type" value="Genomic_DNA"/>
</dbReference>
<dbReference type="OrthoDB" id="10273290at2759"/>
<keyword evidence="2" id="KW-1185">Reference proteome</keyword>
<evidence type="ECO:0000313" key="1">
    <source>
        <dbReference type="EMBL" id="KRX17799.1"/>
    </source>
</evidence>
<dbReference type="Proteomes" id="UP000054630">
    <property type="component" value="Unassembled WGS sequence"/>
</dbReference>
<evidence type="ECO:0000313" key="2">
    <source>
        <dbReference type="Proteomes" id="UP000054630"/>
    </source>
</evidence>